<dbReference type="PROSITE" id="PS50097">
    <property type="entry name" value="BTB"/>
    <property type="match status" value="1"/>
</dbReference>
<dbReference type="InterPro" id="IPR038920">
    <property type="entry name" value="At3g05675-like"/>
</dbReference>
<feature type="domain" description="BTB" evidence="4">
    <location>
        <begin position="18"/>
        <end position="81"/>
    </location>
</feature>
<sequence>MDERIGGNSFKFGDRRTSDVVICLRNKKGRPELLYSHSFILKSKSKYFADRLLDPSSCSYIDIQCSEFDYDLHVELLKRLYLPTDSLLDSWDSVRSALDILQVAVALHCAAIVDSCIQYLEAIPWEDSEEDEILKVVSQLGPIAMPILARIQPVDSSATKDVYISAIRFATSVDDLCPPFRDELRTSAQEQVEYMLGDDDDMPFVTADDDVKLETRIGLSKIFSSFETELSLLLESDVTVELAENKIKHRLSDLEWMCNILPKMDLMKDFVAKWVDISNNLLAILEDKKLDSVMWGLKLKLTEVTSKVLDAVGYGNVILPAPSRVQLLKSWLPYIRKLKPVLDSMSNKDIAFAYKMDEDLCQNIEGAMVSLILALPSNDQADILAEWMDTEQLRYPDLSEAFEVWCYRTKSAKRRLQGGLDRLDNAAASL</sequence>
<dbReference type="Gene3D" id="3.30.710.10">
    <property type="entry name" value="Potassium Channel Kv1.1, Chain A"/>
    <property type="match status" value="1"/>
</dbReference>
<evidence type="ECO:0000256" key="3">
    <source>
        <dbReference type="ARBA" id="ARBA00022786"/>
    </source>
</evidence>
<organism evidence="5 6">
    <name type="scientific">Forsythia ovata</name>
    <dbReference type="NCBI Taxonomy" id="205694"/>
    <lineage>
        <taxon>Eukaryota</taxon>
        <taxon>Viridiplantae</taxon>
        <taxon>Streptophyta</taxon>
        <taxon>Embryophyta</taxon>
        <taxon>Tracheophyta</taxon>
        <taxon>Spermatophyta</taxon>
        <taxon>Magnoliopsida</taxon>
        <taxon>eudicotyledons</taxon>
        <taxon>Gunneridae</taxon>
        <taxon>Pentapetalae</taxon>
        <taxon>asterids</taxon>
        <taxon>lamiids</taxon>
        <taxon>Lamiales</taxon>
        <taxon>Oleaceae</taxon>
        <taxon>Forsythieae</taxon>
        <taxon>Forsythia</taxon>
    </lineage>
</organism>
<dbReference type="SUPFAM" id="SSF54695">
    <property type="entry name" value="POZ domain"/>
    <property type="match status" value="1"/>
</dbReference>
<comment type="pathway">
    <text evidence="2">Protein modification; protein ubiquitination.</text>
</comment>
<keyword evidence="3" id="KW-0833">Ubl conjugation pathway</keyword>
<dbReference type="InterPro" id="IPR011333">
    <property type="entry name" value="SKP1/BTB/POZ_sf"/>
</dbReference>
<accession>A0ABD1W2K8</accession>
<evidence type="ECO:0000256" key="2">
    <source>
        <dbReference type="ARBA" id="ARBA00004906"/>
    </source>
</evidence>
<dbReference type="PANTHER" id="PTHR31060">
    <property type="entry name" value="OSJNBA0011J08.25 PROTEIN-RELATED"/>
    <property type="match status" value="1"/>
</dbReference>
<reference evidence="6" key="1">
    <citation type="submission" date="2024-07" db="EMBL/GenBank/DDBJ databases">
        <title>Two chromosome-level genome assemblies of Korean endemic species Abeliophyllum distichum and Forsythia ovata (Oleaceae).</title>
        <authorList>
            <person name="Jang H."/>
        </authorList>
    </citation>
    <scope>NUCLEOTIDE SEQUENCE [LARGE SCALE GENOMIC DNA]</scope>
</reference>
<evidence type="ECO:0000313" key="6">
    <source>
        <dbReference type="Proteomes" id="UP001604277"/>
    </source>
</evidence>
<proteinExistence type="predicted"/>
<evidence type="ECO:0000256" key="1">
    <source>
        <dbReference type="ARBA" id="ARBA00002668"/>
    </source>
</evidence>
<dbReference type="InterPro" id="IPR058039">
    <property type="entry name" value="At3g05675-like_ankyrin"/>
</dbReference>
<dbReference type="PANTHER" id="PTHR31060:SF7">
    <property type="entry name" value="OS06G0129200 PROTEIN"/>
    <property type="match status" value="1"/>
</dbReference>
<evidence type="ECO:0000259" key="4">
    <source>
        <dbReference type="PROSITE" id="PS50097"/>
    </source>
</evidence>
<dbReference type="AlphaFoldDB" id="A0ABD1W2K8"/>
<dbReference type="EMBL" id="JBFOLJ010000004">
    <property type="protein sequence ID" value="KAL2543782.1"/>
    <property type="molecule type" value="Genomic_DNA"/>
</dbReference>
<dbReference type="InterPro" id="IPR000210">
    <property type="entry name" value="BTB/POZ_dom"/>
</dbReference>
<protein>
    <submittedName>
        <fullName evidence="5">BTB/POZ domain-containing protein</fullName>
    </submittedName>
</protein>
<name>A0ABD1W2K8_9LAMI</name>
<evidence type="ECO:0000313" key="5">
    <source>
        <dbReference type="EMBL" id="KAL2543782.1"/>
    </source>
</evidence>
<dbReference type="Proteomes" id="UP001604277">
    <property type="component" value="Unassembled WGS sequence"/>
</dbReference>
<dbReference type="Pfam" id="PF00651">
    <property type="entry name" value="BTB"/>
    <property type="match status" value="1"/>
</dbReference>
<comment type="caution">
    <text evidence="5">The sequence shown here is derived from an EMBL/GenBank/DDBJ whole genome shotgun (WGS) entry which is preliminary data.</text>
</comment>
<dbReference type="Pfam" id="PF25553">
    <property type="entry name" value="BTB-POZ_ANK-like"/>
    <property type="match status" value="1"/>
</dbReference>
<comment type="function">
    <text evidence="1">May act as a substrate-specific adapter of an E3 ubiquitin-protein ligase complex (CUL3-RBX1-BTB) which mediates the ubiquitination and subsequent proteasomal degradation of target proteins.</text>
</comment>
<keyword evidence="6" id="KW-1185">Reference proteome</keyword>
<gene>
    <name evidence="5" type="ORF">Fot_13015</name>
</gene>